<feature type="compositionally biased region" description="Low complexity" evidence="1">
    <location>
        <begin position="164"/>
        <end position="182"/>
    </location>
</feature>
<sequence length="263" mass="26739">SSAVAARAARPAASAWPASQLAARPQMADVPPELEEEAEVVRAIYGEDAVRASAGGAGLLSLEVDLQPRVEQGAALVSVCLRVDLPEGYPSAARPRVALERSRGLSDAGAASLLRAAERAAEEHGCQEFGCVSQLLAEVSEALDLANDACEETRVAVQHLPHALRPLGPGRPRPVRPQLQGLMPGALGGAEGRGGRGPGGRGDQQRAGGAGGAAPRGGGVCRAGAERRLRGGAPAGARRRPPAARGGADASCRRSPPLAAARR</sequence>
<evidence type="ECO:0000313" key="4">
    <source>
        <dbReference type="Proteomes" id="UP001189429"/>
    </source>
</evidence>
<proteinExistence type="predicted"/>
<feature type="region of interest" description="Disordered" evidence="1">
    <location>
        <begin position="163"/>
        <end position="263"/>
    </location>
</feature>
<name>A0ABN9VVR1_9DINO</name>
<comment type="caution">
    <text evidence="3">The sequence shown here is derived from an EMBL/GenBank/DDBJ whole genome shotgun (WGS) entry which is preliminary data.</text>
</comment>
<evidence type="ECO:0000256" key="1">
    <source>
        <dbReference type="SAM" id="MobiDB-lite"/>
    </source>
</evidence>
<dbReference type="SUPFAM" id="SSF54495">
    <property type="entry name" value="UBC-like"/>
    <property type="match status" value="1"/>
</dbReference>
<protein>
    <recommendedName>
        <fullName evidence="2">RWD domain-containing protein</fullName>
    </recommendedName>
</protein>
<dbReference type="Proteomes" id="UP001189429">
    <property type="component" value="Unassembled WGS sequence"/>
</dbReference>
<feature type="non-terminal residue" evidence="3">
    <location>
        <position position="263"/>
    </location>
</feature>
<gene>
    <name evidence="3" type="ORF">PCOR1329_LOCUS61322</name>
</gene>
<accession>A0ABN9VVR1</accession>
<dbReference type="Pfam" id="PF05773">
    <property type="entry name" value="RWD"/>
    <property type="match status" value="1"/>
</dbReference>
<dbReference type="Gene3D" id="3.10.110.10">
    <property type="entry name" value="Ubiquitin Conjugating Enzyme"/>
    <property type="match status" value="1"/>
</dbReference>
<keyword evidence="4" id="KW-1185">Reference proteome</keyword>
<feature type="non-terminal residue" evidence="3">
    <location>
        <position position="1"/>
    </location>
</feature>
<reference evidence="3" key="1">
    <citation type="submission" date="2023-10" db="EMBL/GenBank/DDBJ databases">
        <authorList>
            <person name="Chen Y."/>
            <person name="Shah S."/>
            <person name="Dougan E. K."/>
            <person name="Thang M."/>
            <person name="Chan C."/>
        </authorList>
    </citation>
    <scope>NUCLEOTIDE SEQUENCE [LARGE SCALE GENOMIC DNA]</scope>
</reference>
<dbReference type="EMBL" id="CAUYUJ010017714">
    <property type="protein sequence ID" value="CAK0877202.1"/>
    <property type="molecule type" value="Genomic_DNA"/>
</dbReference>
<feature type="compositionally biased region" description="Gly residues" evidence="1">
    <location>
        <begin position="186"/>
        <end position="221"/>
    </location>
</feature>
<evidence type="ECO:0000313" key="3">
    <source>
        <dbReference type="EMBL" id="CAK0877202.1"/>
    </source>
</evidence>
<dbReference type="InterPro" id="IPR016135">
    <property type="entry name" value="UBQ-conjugating_enzyme/RWD"/>
</dbReference>
<dbReference type="InterPro" id="IPR006575">
    <property type="entry name" value="RWD_dom"/>
</dbReference>
<dbReference type="SMART" id="SM00591">
    <property type="entry name" value="RWD"/>
    <property type="match status" value="1"/>
</dbReference>
<evidence type="ECO:0000259" key="2">
    <source>
        <dbReference type="PROSITE" id="PS50908"/>
    </source>
</evidence>
<feature type="domain" description="RWD" evidence="2">
    <location>
        <begin position="36"/>
        <end position="146"/>
    </location>
</feature>
<dbReference type="PROSITE" id="PS50908">
    <property type="entry name" value="RWD"/>
    <property type="match status" value="1"/>
</dbReference>
<organism evidence="3 4">
    <name type="scientific">Prorocentrum cordatum</name>
    <dbReference type="NCBI Taxonomy" id="2364126"/>
    <lineage>
        <taxon>Eukaryota</taxon>
        <taxon>Sar</taxon>
        <taxon>Alveolata</taxon>
        <taxon>Dinophyceae</taxon>
        <taxon>Prorocentrales</taxon>
        <taxon>Prorocentraceae</taxon>
        <taxon>Prorocentrum</taxon>
    </lineage>
</organism>